<dbReference type="Proteomes" id="UP000095280">
    <property type="component" value="Unplaced"/>
</dbReference>
<evidence type="ECO:0000313" key="3">
    <source>
        <dbReference type="WBParaSite" id="maker-unitig_16985-snap-gene-0.3-mRNA-1"/>
    </source>
</evidence>
<dbReference type="AlphaFoldDB" id="A0A1I8F2Z2"/>
<organism evidence="2 3">
    <name type="scientific">Macrostomum lignano</name>
    <dbReference type="NCBI Taxonomy" id="282301"/>
    <lineage>
        <taxon>Eukaryota</taxon>
        <taxon>Metazoa</taxon>
        <taxon>Spiralia</taxon>
        <taxon>Lophotrochozoa</taxon>
        <taxon>Platyhelminthes</taxon>
        <taxon>Rhabditophora</taxon>
        <taxon>Macrostomorpha</taxon>
        <taxon>Macrostomida</taxon>
        <taxon>Macrostomidae</taxon>
        <taxon>Macrostomum</taxon>
    </lineage>
</organism>
<accession>A0A1I8F2Z2</accession>
<feature type="compositionally biased region" description="Low complexity" evidence="1">
    <location>
        <begin position="59"/>
        <end position="71"/>
    </location>
</feature>
<feature type="region of interest" description="Disordered" evidence="1">
    <location>
        <begin position="161"/>
        <end position="193"/>
    </location>
</feature>
<sequence>PLAAPPNFSRADACESPASVAKILALSPSPSPSATPKRDTSLAFKSVSKPSPPSPACVRTSADSSTSSRPSGVARRRAARRTGSCCSDSAVLIRTPDRARYEQCRERLAEPAAPLMAAAKAVAAITAEAARRRSDLTTLEQPRFDPRLKRRLSVVKQLPPLQAACPNGGPRGRFAAQADSERTCDGPFGQPGS</sequence>
<name>A0A1I8F2Z2_9PLAT</name>
<feature type="region of interest" description="Disordered" evidence="1">
    <location>
        <begin position="27"/>
        <end position="83"/>
    </location>
</feature>
<evidence type="ECO:0000256" key="1">
    <source>
        <dbReference type="SAM" id="MobiDB-lite"/>
    </source>
</evidence>
<evidence type="ECO:0000313" key="2">
    <source>
        <dbReference type="Proteomes" id="UP000095280"/>
    </source>
</evidence>
<reference evidence="3" key="1">
    <citation type="submission" date="2016-11" db="UniProtKB">
        <authorList>
            <consortium name="WormBaseParasite"/>
        </authorList>
    </citation>
    <scope>IDENTIFICATION</scope>
</reference>
<proteinExistence type="predicted"/>
<dbReference type="WBParaSite" id="maker-unitig_16985-snap-gene-0.3-mRNA-1">
    <property type="protein sequence ID" value="maker-unitig_16985-snap-gene-0.3-mRNA-1"/>
    <property type="gene ID" value="maker-unitig_16985-snap-gene-0.3"/>
</dbReference>
<protein>
    <submittedName>
        <fullName evidence="3">Kinesin motor domain-containing protein</fullName>
    </submittedName>
</protein>
<keyword evidence="2" id="KW-1185">Reference proteome</keyword>